<gene>
    <name evidence="1" type="primary">194</name>
    <name evidence="1" type="ORF">AH04_194</name>
</gene>
<evidence type="ECO:0000313" key="2">
    <source>
        <dbReference type="Proteomes" id="UP000827517"/>
    </source>
</evidence>
<name>A0AAE7X0P7_9CAUD</name>
<dbReference type="KEGG" id="vg:77944074"/>
<sequence length="294" mass="32032">MNIKILEGQTGSIKITPTFEGKPVIDRIMVDWTKTDMKGMILLGKDLTGMDKVSAYIPVIAQAVSSGKGKITFTYPDTELEGEDIKTVTKELDVSVLPASLAVFSINPSTFKWIPGEEVDITIKWLNGTQSVIATDAFLKLSTVGDNITIVSRNKDGVRVKINSSADVNLLPTKEQSLVAQYYSSGAKSVLTYALKPTLVITTTGVINLKGKGSVQAFPFKIMDGTKDVTKLVKNIKAADSYLKFNDDGSFVVIKVDLLSIVRTVNYTFDYVVNGLVWSYTTKVNVTIGTLINL</sequence>
<organism evidence="1 2">
    <name type="scientific">Erwinia phage AH04</name>
    <dbReference type="NCBI Taxonomy" id="2869569"/>
    <lineage>
        <taxon>Viruses</taxon>
        <taxon>Duplodnaviria</taxon>
        <taxon>Heunggongvirae</taxon>
        <taxon>Uroviricota</taxon>
        <taxon>Caudoviricetes</taxon>
        <taxon>Chimalliviridae</taxon>
        <taxon>Meadowvirus</taxon>
        <taxon>Meadowvirus AH04</taxon>
    </lineage>
</organism>
<dbReference type="Proteomes" id="UP000827517">
    <property type="component" value="Segment"/>
</dbReference>
<dbReference type="EMBL" id="MZ501267">
    <property type="protein sequence ID" value="QZA70669.1"/>
    <property type="molecule type" value="Genomic_DNA"/>
</dbReference>
<protein>
    <submittedName>
        <fullName evidence="1">Uncharacterized protein</fullName>
    </submittedName>
</protein>
<accession>A0AAE7X0P7</accession>
<reference evidence="1" key="1">
    <citation type="submission" date="2021-07" db="EMBL/GenBank/DDBJ databases">
        <authorList>
            <person name="Roth S.J."/>
            <person name="Krukonis G.P."/>
            <person name="Delesalle V.A."/>
        </authorList>
    </citation>
    <scope>NUCLEOTIDE SEQUENCE</scope>
</reference>
<dbReference type="GeneID" id="77944074"/>
<evidence type="ECO:0000313" key="1">
    <source>
        <dbReference type="EMBL" id="QZA70669.1"/>
    </source>
</evidence>
<proteinExistence type="predicted"/>
<dbReference type="RefSeq" id="YP_010667948.1">
    <property type="nucleotide sequence ID" value="NC_070952.1"/>
</dbReference>
<keyword evidence="2" id="KW-1185">Reference proteome</keyword>